<dbReference type="Proteomes" id="UP001603857">
    <property type="component" value="Unassembled WGS sequence"/>
</dbReference>
<dbReference type="EMBL" id="JBGMDY010000001">
    <property type="protein sequence ID" value="KAL2347542.1"/>
    <property type="molecule type" value="Genomic_DNA"/>
</dbReference>
<protein>
    <submittedName>
        <fullName evidence="1">Uncharacterized protein</fullName>
    </submittedName>
</protein>
<keyword evidence="2" id="KW-1185">Reference proteome</keyword>
<reference evidence="1 2" key="1">
    <citation type="submission" date="2024-08" db="EMBL/GenBank/DDBJ databases">
        <title>Insights into the chromosomal genome structure of Flemingia macrophylla.</title>
        <authorList>
            <person name="Ding Y."/>
            <person name="Zhao Y."/>
            <person name="Bi W."/>
            <person name="Wu M."/>
            <person name="Zhao G."/>
            <person name="Gong Y."/>
            <person name="Li W."/>
            <person name="Zhang P."/>
        </authorList>
    </citation>
    <scope>NUCLEOTIDE SEQUENCE [LARGE SCALE GENOMIC DNA]</scope>
    <source>
        <strain evidence="1">DYQJB</strain>
        <tissue evidence="1">Leaf</tissue>
    </source>
</reference>
<sequence length="71" mass="8299">MYSVHNTITIPTCQQASFFIGQMSHYHQLAHIFWGPLFSYSSQSDKISHYHYPKYTPPKLIPENKCAKHTD</sequence>
<gene>
    <name evidence="1" type="ORF">Fmac_001542</name>
</gene>
<organism evidence="1 2">
    <name type="scientific">Flemingia macrophylla</name>
    <dbReference type="NCBI Taxonomy" id="520843"/>
    <lineage>
        <taxon>Eukaryota</taxon>
        <taxon>Viridiplantae</taxon>
        <taxon>Streptophyta</taxon>
        <taxon>Embryophyta</taxon>
        <taxon>Tracheophyta</taxon>
        <taxon>Spermatophyta</taxon>
        <taxon>Magnoliopsida</taxon>
        <taxon>eudicotyledons</taxon>
        <taxon>Gunneridae</taxon>
        <taxon>Pentapetalae</taxon>
        <taxon>rosids</taxon>
        <taxon>fabids</taxon>
        <taxon>Fabales</taxon>
        <taxon>Fabaceae</taxon>
        <taxon>Papilionoideae</taxon>
        <taxon>50 kb inversion clade</taxon>
        <taxon>NPAAA clade</taxon>
        <taxon>indigoferoid/millettioid clade</taxon>
        <taxon>Phaseoleae</taxon>
        <taxon>Flemingia</taxon>
    </lineage>
</organism>
<evidence type="ECO:0000313" key="2">
    <source>
        <dbReference type="Proteomes" id="UP001603857"/>
    </source>
</evidence>
<name>A0ABD1NHD8_9FABA</name>
<comment type="caution">
    <text evidence="1">The sequence shown here is derived from an EMBL/GenBank/DDBJ whole genome shotgun (WGS) entry which is preliminary data.</text>
</comment>
<dbReference type="AlphaFoldDB" id="A0ABD1NHD8"/>
<proteinExistence type="predicted"/>
<evidence type="ECO:0000313" key="1">
    <source>
        <dbReference type="EMBL" id="KAL2347542.1"/>
    </source>
</evidence>
<accession>A0ABD1NHD8</accession>